<sequence length="82" mass="9555">MPRQVTYKFKKQVKVIPFAFDKFNDPYEAVAAAEGIDIRDFLMMEQQVASTTREKSALRDFRIKSFAKWGITDVAFVRDEES</sequence>
<organism evidence="1 2">
    <name type="scientific">Corallincola platygyrae</name>
    <dbReference type="NCBI Taxonomy" id="1193278"/>
    <lineage>
        <taxon>Bacteria</taxon>
        <taxon>Pseudomonadati</taxon>
        <taxon>Pseudomonadota</taxon>
        <taxon>Gammaproteobacteria</taxon>
        <taxon>Alteromonadales</taxon>
        <taxon>Psychromonadaceae</taxon>
        <taxon>Corallincola</taxon>
    </lineage>
</organism>
<evidence type="ECO:0000313" key="2">
    <source>
        <dbReference type="Proteomes" id="UP001597380"/>
    </source>
</evidence>
<protein>
    <submittedName>
        <fullName evidence="1">DUF2960 family protein</fullName>
    </submittedName>
</protein>
<comment type="caution">
    <text evidence="1">The sequence shown here is derived from an EMBL/GenBank/DDBJ whole genome shotgun (WGS) entry which is preliminary data.</text>
</comment>
<dbReference type="Pfam" id="PF11173">
    <property type="entry name" value="DUF2960"/>
    <property type="match status" value="1"/>
</dbReference>
<name>A0ABW4XKQ7_9GAMM</name>
<gene>
    <name evidence="1" type="ORF">ACFSJ3_09120</name>
</gene>
<dbReference type="RefSeq" id="WP_345341189.1">
    <property type="nucleotide sequence ID" value="NZ_BAABLI010000017.1"/>
</dbReference>
<reference evidence="2" key="1">
    <citation type="journal article" date="2019" name="Int. J. Syst. Evol. Microbiol.">
        <title>The Global Catalogue of Microorganisms (GCM) 10K type strain sequencing project: providing services to taxonomists for standard genome sequencing and annotation.</title>
        <authorList>
            <consortium name="The Broad Institute Genomics Platform"/>
            <consortium name="The Broad Institute Genome Sequencing Center for Infectious Disease"/>
            <person name="Wu L."/>
            <person name="Ma J."/>
        </authorList>
    </citation>
    <scope>NUCLEOTIDE SEQUENCE [LARGE SCALE GENOMIC DNA]</scope>
    <source>
        <strain evidence="2">CGMCC 1.10992</strain>
    </source>
</reference>
<proteinExistence type="predicted"/>
<keyword evidence="2" id="KW-1185">Reference proteome</keyword>
<evidence type="ECO:0000313" key="1">
    <source>
        <dbReference type="EMBL" id="MFD2096142.1"/>
    </source>
</evidence>
<dbReference type="Proteomes" id="UP001597380">
    <property type="component" value="Unassembled WGS sequence"/>
</dbReference>
<dbReference type="EMBL" id="JBHUHT010000011">
    <property type="protein sequence ID" value="MFD2096142.1"/>
    <property type="molecule type" value="Genomic_DNA"/>
</dbReference>
<accession>A0ABW4XKQ7</accession>
<dbReference type="InterPro" id="IPR021343">
    <property type="entry name" value="DUF2960"/>
</dbReference>